<proteinExistence type="predicted"/>
<evidence type="ECO:0000313" key="2">
    <source>
        <dbReference type="Proteomes" id="UP001054837"/>
    </source>
</evidence>
<gene>
    <name evidence="1" type="ORF">CDAR_276251</name>
</gene>
<reference evidence="1 2" key="1">
    <citation type="submission" date="2021-06" db="EMBL/GenBank/DDBJ databases">
        <title>Caerostris darwini draft genome.</title>
        <authorList>
            <person name="Kono N."/>
            <person name="Arakawa K."/>
        </authorList>
    </citation>
    <scope>NUCLEOTIDE SEQUENCE [LARGE SCALE GENOMIC DNA]</scope>
</reference>
<protein>
    <submittedName>
        <fullName evidence="1">Uncharacterized protein</fullName>
    </submittedName>
</protein>
<organism evidence="1 2">
    <name type="scientific">Caerostris darwini</name>
    <dbReference type="NCBI Taxonomy" id="1538125"/>
    <lineage>
        <taxon>Eukaryota</taxon>
        <taxon>Metazoa</taxon>
        <taxon>Ecdysozoa</taxon>
        <taxon>Arthropoda</taxon>
        <taxon>Chelicerata</taxon>
        <taxon>Arachnida</taxon>
        <taxon>Araneae</taxon>
        <taxon>Araneomorphae</taxon>
        <taxon>Entelegynae</taxon>
        <taxon>Araneoidea</taxon>
        <taxon>Araneidae</taxon>
        <taxon>Caerostris</taxon>
    </lineage>
</organism>
<dbReference type="EMBL" id="BPLQ01003595">
    <property type="protein sequence ID" value="GIY01619.1"/>
    <property type="molecule type" value="Genomic_DNA"/>
</dbReference>
<dbReference type="AlphaFoldDB" id="A0AAV4PZH3"/>
<accession>A0AAV4PZH3</accession>
<dbReference type="Proteomes" id="UP001054837">
    <property type="component" value="Unassembled WGS sequence"/>
</dbReference>
<evidence type="ECO:0000313" key="1">
    <source>
        <dbReference type="EMBL" id="GIY01619.1"/>
    </source>
</evidence>
<comment type="caution">
    <text evidence="1">The sequence shown here is derived from an EMBL/GenBank/DDBJ whole genome shotgun (WGS) entry which is preliminary data.</text>
</comment>
<keyword evidence="2" id="KW-1185">Reference proteome</keyword>
<name>A0AAV4PZH3_9ARAC</name>
<sequence>MTVELDHETAMARYQSASRIIETLGNSGKETKGLIVPQNYCWLRYHQRQRTPQTRVIGGVVKPVLILAPVLF</sequence>